<dbReference type="Proteomes" id="UP001187315">
    <property type="component" value="Unassembled WGS sequence"/>
</dbReference>
<sequence length="137" mass="15168">MASEIFEATSSRSIESSSSGSIMDHGNSLTSQSDGMYAPQHASPGHPASHHLLFSHTHWNPRFLKMKKLAASSAQEPIVILNEQEEHVSQNLFPQSLHDLKGPVDDIQTLLMRAIHESNIFEGHEKSQQLCLNTQGK</sequence>
<evidence type="ECO:0000313" key="3">
    <source>
        <dbReference type="Proteomes" id="UP001187315"/>
    </source>
</evidence>
<evidence type="ECO:0000256" key="1">
    <source>
        <dbReference type="SAM" id="MobiDB-lite"/>
    </source>
</evidence>
<accession>A0AA88NI37</accession>
<proteinExistence type="predicted"/>
<gene>
    <name evidence="2" type="ORF">Q7C36_005598</name>
</gene>
<feature type="region of interest" description="Disordered" evidence="1">
    <location>
        <begin position="1"/>
        <end position="52"/>
    </location>
</feature>
<name>A0AA88NI37_TACVA</name>
<dbReference type="AlphaFoldDB" id="A0AA88NI37"/>
<keyword evidence="3" id="KW-1185">Reference proteome</keyword>
<feature type="compositionally biased region" description="Low complexity" evidence="1">
    <location>
        <begin position="10"/>
        <end position="21"/>
    </location>
</feature>
<comment type="caution">
    <text evidence="2">The sequence shown here is derived from an EMBL/GenBank/DDBJ whole genome shotgun (WGS) entry which is preliminary data.</text>
</comment>
<organism evidence="2 3">
    <name type="scientific">Tachysurus vachellii</name>
    <name type="common">Darkbarbel catfish</name>
    <name type="synonym">Pelteobagrus vachellii</name>
    <dbReference type="NCBI Taxonomy" id="175792"/>
    <lineage>
        <taxon>Eukaryota</taxon>
        <taxon>Metazoa</taxon>
        <taxon>Chordata</taxon>
        <taxon>Craniata</taxon>
        <taxon>Vertebrata</taxon>
        <taxon>Euteleostomi</taxon>
        <taxon>Actinopterygii</taxon>
        <taxon>Neopterygii</taxon>
        <taxon>Teleostei</taxon>
        <taxon>Ostariophysi</taxon>
        <taxon>Siluriformes</taxon>
        <taxon>Bagridae</taxon>
        <taxon>Tachysurus</taxon>
    </lineage>
</organism>
<reference evidence="2" key="1">
    <citation type="submission" date="2023-08" db="EMBL/GenBank/DDBJ databases">
        <title>Pelteobagrus vachellii genome.</title>
        <authorList>
            <person name="Liu H."/>
        </authorList>
    </citation>
    <scope>NUCLEOTIDE SEQUENCE</scope>
    <source>
        <strain evidence="2">PRFRI_2022a</strain>
        <tissue evidence="2">Muscle</tissue>
    </source>
</reference>
<protein>
    <submittedName>
        <fullName evidence="2">Uncharacterized protein</fullName>
    </submittedName>
</protein>
<evidence type="ECO:0000313" key="2">
    <source>
        <dbReference type="EMBL" id="KAK2857679.1"/>
    </source>
</evidence>
<dbReference type="EMBL" id="JAVHJS010000005">
    <property type="protein sequence ID" value="KAK2857679.1"/>
    <property type="molecule type" value="Genomic_DNA"/>
</dbReference>